<dbReference type="PANTHER" id="PTHR19282">
    <property type="entry name" value="TETRASPANIN"/>
    <property type="match status" value="1"/>
</dbReference>
<dbReference type="Pfam" id="PF00335">
    <property type="entry name" value="Tetraspanin"/>
    <property type="match status" value="1"/>
</dbReference>
<dbReference type="PANTHER" id="PTHR19282:SF452">
    <property type="entry name" value="LD03691P"/>
    <property type="match status" value="1"/>
</dbReference>
<dbReference type="Proteomes" id="UP000694867">
    <property type="component" value="Unplaced"/>
</dbReference>
<dbReference type="GeneID" id="114828598"/>
<feature type="transmembrane region" description="Helical" evidence="6">
    <location>
        <begin position="935"/>
        <end position="959"/>
    </location>
</feature>
<feature type="compositionally biased region" description="Polar residues" evidence="5">
    <location>
        <begin position="570"/>
        <end position="599"/>
    </location>
</feature>
<feature type="compositionally biased region" description="Basic and acidic residues" evidence="5">
    <location>
        <begin position="135"/>
        <end position="149"/>
    </location>
</feature>
<accession>A0AAJ7SI57</accession>
<feature type="transmembrane region" description="Helical" evidence="6">
    <location>
        <begin position="730"/>
        <end position="753"/>
    </location>
</feature>
<dbReference type="RefSeq" id="XP_028969089.1">
    <property type="nucleotide sequence ID" value="XM_029113256.1"/>
</dbReference>
<feature type="region of interest" description="Disordered" evidence="5">
    <location>
        <begin position="125"/>
        <end position="685"/>
    </location>
</feature>
<protein>
    <submittedName>
        <fullName evidence="8">Dentin sialophosphoprotein-like</fullName>
    </submittedName>
</protein>
<keyword evidence="7" id="KW-1185">Reference proteome</keyword>
<feature type="compositionally biased region" description="Polar residues" evidence="5">
    <location>
        <begin position="662"/>
        <end position="672"/>
    </location>
</feature>
<feature type="compositionally biased region" description="Acidic residues" evidence="5">
    <location>
        <begin position="253"/>
        <end position="265"/>
    </location>
</feature>
<feature type="compositionally biased region" description="Low complexity" evidence="5">
    <location>
        <begin position="153"/>
        <end position="171"/>
    </location>
</feature>
<feature type="compositionally biased region" description="Polar residues" evidence="5">
    <location>
        <begin position="541"/>
        <end position="562"/>
    </location>
</feature>
<feature type="compositionally biased region" description="Basic and acidic residues" evidence="5">
    <location>
        <begin position="490"/>
        <end position="510"/>
    </location>
</feature>
<dbReference type="GO" id="GO:0016020">
    <property type="term" value="C:membrane"/>
    <property type="evidence" value="ECO:0007669"/>
    <property type="project" value="UniProtKB-SubCell"/>
</dbReference>
<keyword evidence="2 6" id="KW-0812">Transmembrane</keyword>
<feature type="compositionally biased region" description="Basic and acidic residues" evidence="5">
    <location>
        <begin position="459"/>
        <end position="482"/>
    </location>
</feature>
<dbReference type="KEGG" id="goe:114828598"/>
<evidence type="ECO:0000256" key="3">
    <source>
        <dbReference type="ARBA" id="ARBA00022989"/>
    </source>
</evidence>
<feature type="compositionally biased region" description="Acidic residues" evidence="5">
    <location>
        <begin position="446"/>
        <end position="455"/>
    </location>
</feature>
<feature type="compositionally biased region" description="Basic and acidic residues" evidence="5">
    <location>
        <begin position="405"/>
        <end position="445"/>
    </location>
</feature>
<feature type="compositionally biased region" description="Basic and acidic residues" evidence="5">
    <location>
        <begin position="521"/>
        <end position="540"/>
    </location>
</feature>
<name>A0AAJ7SI57_9ACAR</name>
<feature type="compositionally biased region" description="Basic and acidic residues" evidence="5">
    <location>
        <begin position="266"/>
        <end position="282"/>
    </location>
</feature>
<evidence type="ECO:0000256" key="2">
    <source>
        <dbReference type="ARBA" id="ARBA00022692"/>
    </source>
</evidence>
<organism evidence="7 8">
    <name type="scientific">Galendromus occidentalis</name>
    <name type="common">western predatory mite</name>
    <dbReference type="NCBI Taxonomy" id="34638"/>
    <lineage>
        <taxon>Eukaryota</taxon>
        <taxon>Metazoa</taxon>
        <taxon>Ecdysozoa</taxon>
        <taxon>Arthropoda</taxon>
        <taxon>Chelicerata</taxon>
        <taxon>Arachnida</taxon>
        <taxon>Acari</taxon>
        <taxon>Parasitiformes</taxon>
        <taxon>Mesostigmata</taxon>
        <taxon>Gamasina</taxon>
        <taxon>Phytoseioidea</taxon>
        <taxon>Phytoseiidae</taxon>
        <taxon>Typhlodrominae</taxon>
        <taxon>Galendromus</taxon>
    </lineage>
</organism>
<feature type="transmembrane region" description="Helical" evidence="6">
    <location>
        <begin position="774"/>
        <end position="796"/>
    </location>
</feature>
<keyword evidence="3 6" id="KW-1133">Transmembrane helix</keyword>
<reference evidence="8" key="1">
    <citation type="submission" date="2025-08" db="UniProtKB">
        <authorList>
            <consortium name="RefSeq"/>
        </authorList>
    </citation>
    <scope>IDENTIFICATION</scope>
</reference>
<feature type="compositionally biased region" description="Polar residues" evidence="5">
    <location>
        <begin position="176"/>
        <end position="196"/>
    </location>
</feature>
<gene>
    <name evidence="8" type="primary">LOC114828598</name>
</gene>
<proteinExistence type="predicted"/>
<dbReference type="Gene3D" id="1.10.1450.10">
    <property type="entry name" value="Tetraspanin"/>
    <property type="match status" value="1"/>
</dbReference>
<evidence type="ECO:0000256" key="4">
    <source>
        <dbReference type="ARBA" id="ARBA00023136"/>
    </source>
</evidence>
<evidence type="ECO:0000256" key="6">
    <source>
        <dbReference type="SAM" id="Phobius"/>
    </source>
</evidence>
<evidence type="ECO:0000313" key="7">
    <source>
        <dbReference type="Proteomes" id="UP000694867"/>
    </source>
</evidence>
<feature type="transmembrane region" description="Helical" evidence="6">
    <location>
        <begin position="802"/>
        <end position="823"/>
    </location>
</feature>
<feature type="compositionally biased region" description="Polar residues" evidence="5">
    <location>
        <begin position="387"/>
        <end position="404"/>
    </location>
</feature>
<evidence type="ECO:0000256" key="5">
    <source>
        <dbReference type="SAM" id="MobiDB-lite"/>
    </source>
</evidence>
<dbReference type="InterPro" id="IPR008952">
    <property type="entry name" value="Tetraspanin_EC2_sf"/>
</dbReference>
<feature type="compositionally biased region" description="Basic and acidic residues" evidence="5">
    <location>
        <begin position="292"/>
        <end position="329"/>
    </location>
</feature>
<sequence>MRPVKIFGLVTFDQLPYSNDRFTAWVQVKEGSFYLLSARELLDRKLYLTEATFPQLWFDVKNVTKRLKFDEYTKDLLERSLSDALSRKLREFMYLYKIRIENELRFLTVREEAFFKEFEMAHHSDNTPSHKNLGLKHEGRGDAGPEDTQRNATVSSTNETTSESWPSTEPEMGVSISGSDSNSTTQGMIGTTNSPGTTDDTSDSSERAETRTPQEDSRTTEVDLGDKGNDPGTQEEDSGGAGEDSESLKQYSEDDAEDDSDEDLENPQKDPEGANEGREAAGRPRRNRKSPRNKDGREPRAEGSKTTVPRDSRKAPRRESSRTGAEKGKGGSRRRPGQSEKSKRDPGSRGKQSEEALVNSEREPEFAPKENLAFRGDPELSEKYSGTARNNLGGNKTGSGASQNELERSENNSGISRKDRARSGIDDRDSERPGNAPKDSERTDSDLEENPDDLQGDSGRPDENIGGSRKDLAGEKGGRAPDGDDDDRADADIDSKNVEEEAKGIKRYDEGAVPGSSKNGSESERSEKVPGDKEEDKSKAGENSQGETGTVKQDLGNSTEIAESSAGIPENTSTYSSVGGASETSNSTGPPNSGTTSNPGDPVGNGTIAPTPSEGQSVGPGADSMGELGMVSTDRSSTDTGTENTTEAPSNGTPPSVAADNLPSTGTMSQVLVDSGPATDGASKNGILMTDNDVVTPPTLNGRSLSFGATLCTVMQDSSKKRSGITCLKLVLTVVNAVVLLCEIVLVGSVIYLTASEKTTLVDSFGQNTYEISFGAVIGVGVMVILITLLGAVGAINENAFLLKIYSTLMLIFLIGEVGTLAYTATQIEATSKYTEMALYESLKVYNSSKVVTRAWDVFQRKNECCGMRPSSNSMVAPHLAFARANMTSLVPESCCLPDLPKINMQKCLGGSRNFIHKADCYVVLKERLSQSYSVIAGIGAVKIVITASALILSVVVLLSV</sequence>
<dbReference type="PRINTS" id="PR00259">
    <property type="entry name" value="TMFOUR"/>
</dbReference>
<feature type="compositionally biased region" description="Polar residues" evidence="5">
    <location>
        <begin position="633"/>
        <end position="654"/>
    </location>
</feature>
<dbReference type="AlphaFoldDB" id="A0AAJ7SI57"/>
<feature type="compositionally biased region" description="Basic and acidic residues" evidence="5">
    <location>
        <begin position="204"/>
        <end position="229"/>
    </location>
</feature>
<feature type="compositionally biased region" description="Basic and acidic residues" evidence="5">
    <location>
        <begin position="337"/>
        <end position="368"/>
    </location>
</feature>
<comment type="subcellular location">
    <subcellularLocation>
        <location evidence="1">Membrane</location>
        <topology evidence="1">Multi-pass membrane protein</topology>
    </subcellularLocation>
</comment>
<dbReference type="SUPFAM" id="SSF48652">
    <property type="entry name" value="Tetraspanin"/>
    <property type="match status" value="1"/>
</dbReference>
<dbReference type="InterPro" id="IPR018499">
    <property type="entry name" value="Tetraspanin/Peripherin"/>
</dbReference>
<evidence type="ECO:0000313" key="8">
    <source>
        <dbReference type="RefSeq" id="XP_028969089.1"/>
    </source>
</evidence>
<keyword evidence="4 6" id="KW-0472">Membrane</keyword>
<evidence type="ECO:0000256" key="1">
    <source>
        <dbReference type="ARBA" id="ARBA00004141"/>
    </source>
</evidence>